<protein>
    <submittedName>
        <fullName evidence="2">Type II secretion system protein</fullName>
    </submittedName>
</protein>
<dbReference type="NCBIfam" id="TIGR02532">
    <property type="entry name" value="IV_pilin_GFxxxE"/>
    <property type="match status" value="1"/>
</dbReference>
<keyword evidence="1" id="KW-0472">Membrane</keyword>
<dbReference type="Pfam" id="PF07963">
    <property type="entry name" value="N_methyl"/>
    <property type="match status" value="1"/>
</dbReference>
<keyword evidence="1" id="KW-1133">Transmembrane helix</keyword>
<feature type="transmembrane region" description="Helical" evidence="1">
    <location>
        <begin position="12"/>
        <end position="34"/>
    </location>
</feature>
<dbReference type="Proteomes" id="UP000823632">
    <property type="component" value="Unassembled WGS sequence"/>
</dbReference>
<dbReference type="InterPro" id="IPR012902">
    <property type="entry name" value="N_methyl_site"/>
</dbReference>
<dbReference type="EMBL" id="JADIND010000196">
    <property type="protein sequence ID" value="MBO8431451.1"/>
    <property type="molecule type" value="Genomic_DNA"/>
</dbReference>
<dbReference type="AlphaFoldDB" id="A0A9D9H048"/>
<reference evidence="2" key="2">
    <citation type="journal article" date="2021" name="PeerJ">
        <title>Extensive microbial diversity within the chicken gut microbiome revealed by metagenomics and culture.</title>
        <authorList>
            <person name="Gilroy R."/>
            <person name="Ravi A."/>
            <person name="Getino M."/>
            <person name="Pursley I."/>
            <person name="Horton D.L."/>
            <person name="Alikhan N.F."/>
            <person name="Baker D."/>
            <person name="Gharbi K."/>
            <person name="Hall N."/>
            <person name="Watson M."/>
            <person name="Adriaenssens E.M."/>
            <person name="Foster-Nyarko E."/>
            <person name="Jarju S."/>
            <person name="Secka A."/>
            <person name="Antonio M."/>
            <person name="Oren A."/>
            <person name="Chaudhuri R.R."/>
            <person name="La Ragione R."/>
            <person name="Hildebrand F."/>
            <person name="Pallen M.J."/>
        </authorList>
    </citation>
    <scope>NUCLEOTIDE SEQUENCE</scope>
    <source>
        <strain evidence="2">10192</strain>
    </source>
</reference>
<proteinExistence type="predicted"/>
<reference evidence="2" key="1">
    <citation type="submission" date="2020-10" db="EMBL/GenBank/DDBJ databases">
        <authorList>
            <person name="Gilroy R."/>
        </authorList>
    </citation>
    <scope>NUCLEOTIDE SEQUENCE</scope>
    <source>
        <strain evidence="2">10192</strain>
    </source>
</reference>
<organism evidence="2 3">
    <name type="scientific">Candidatus Scatousia excrementipullorum</name>
    <dbReference type="NCBI Taxonomy" id="2840936"/>
    <lineage>
        <taxon>Bacteria</taxon>
        <taxon>Candidatus Scatousia</taxon>
    </lineage>
</organism>
<evidence type="ECO:0000313" key="2">
    <source>
        <dbReference type="EMBL" id="MBO8431451.1"/>
    </source>
</evidence>
<name>A0A9D9H048_9BACT</name>
<accession>A0A9D9H048</accession>
<gene>
    <name evidence="2" type="ORF">IAC76_08700</name>
</gene>
<dbReference type="InterPro" id="IPR045584">
    <property type="entry name" value="Pilin-like"/>
</dbReference>
<sequence length="212" mass="23900">MKFFKSISDGFTLAEVLITLGIIGVVAAMTLPTLQQKLDERSNISALQKFYTEFANATNLLIYDYGEPEVWGLKDNDQDSSEQVLNLYKQRLNMTKICGEGDTTCFAFPVYTYDGTEQKITESQYASWALKSFVLNNGVTVFFDVNEGNFSVFFDVNGKKKPGRLGNDVFAWAVNGKGKIVRYTDSSLNGSGTDEDYNYAFEIMENGWQKKY</sequence>
<evidence type="ECO:0000313" key="3">
    <source>
        <dbReference type="Proteomes" id="UP000823632"/>
    </source>
</evidence>
<evidence type="ECO:0000256" key="1">
    <source>
        <dbReference type="SAM" id="Phobius"/>
    </source>
</evidence>
<dbReference type="Gene3D" id="3.30.700.10">
    <property type="entry name" value="Glycoprotein, Type 4 Pilin"/>
    <property type="match status" value="1"/>
</dbReference>
<dbReference type="SUPFAM" id="SSF54523">
    <property type="entry name" value="Pili subunits"/>
    <property type="match status" value="1"/>
</dbReference>
<comment type="caution">
    <text evidence="2">The sequence shown here is derived from an EMBL/GenBank/DDBJ whole genome shotgun (WGS) entry which is preliminary data.</text>
</comment>
<keyword evidence="1" id="KW-0812">Transmembrane</keyword>